<evidence type="ECO:0000256" key="1">
    <source>
        <dbReference type="ARBA" id="ARBA00008834"/>
    </source>
</evidence>
<proteinExistence type="inferred from homology"/>
<evidence type="ECO:0000313" key="5">
    <source>
        <dbReference type="EMBL" id="THV21008.1"/>
    </source>
</evidence>
<comment type="similarity">
    <text evidence="1 4">Belongs to the glycosyl hydrolase 28 family.</text>
</comment>
<keyword evidence="3 4" id="KW-0326">Glycosidase</keyword>
<evidence type="ECO:0000256" key="2">
    <source>
        <dbReference type="ARBA" id="ARBA00022801"/>
    </source>
</evidence>
<keyword evidence="2 4" id="KW-0378">Hydrolase</keyword>
<dbReference type="GO" id="GO:0004650">
    <property type="term" value="F:polygalacturonase activity"/>
    <property type="evidence" value="ECO:0007669"/>
    <property type="project" value="InterPro"/>
</dbReference>
<gene>
    <name evidence="5" type="ORF">FAA97_17590</name>
</gene>
<dbReference type="InterPro" id="IPR051801">
    <property type="entry name" value="GH28_Enzymes"/>
</dbReference>
<reference evidence="5 6" key="1">
    <citation type="submission" date="2019-04" db="EMBL/GenBank/DDBJ databases">
        <title>Genome sequence of strain shin9-1.</title>
        <authorList>
            <person name="Gao J."/>
            <person name="Sun J."/>
        </authorList>
    </citation>
    <scope>NUCLEOTIDE SEQUENCE [LARGE SCALE GENOMIC DNA]</scope>
    <source>
        <strain evidence="6">shin9-1</strain>
    </source>
</reference>
<dbReference type="InterPro" id="IPR012334">
    <property type="entry name" value="Pectin_lyas_fold"/>
</dbReference>
<dbReference type="AlphaFoldDB" id="A0A4S8NUH7"/>
<dbReference type="OrthoDB" id="9795222at2"/>
<dbReference type="Gene3D" id="2.160.20.10">
    <property type="entry name" value="Single-stranded right-handed beta-helix, Pectin lyase-like"/>
    <property type="match status" value="1"/>
</dbReference>
<keyword evidence="6" id="KW-1185">Reference proteome</keyword>
<dbReference type="SMART" id="SM00710">
    <property type="entry name" value="PbH1"/>
    <property type="match status" value="4"/>
</dbReference>
<protein>
    <submittedName>
        <fullName evidence="5">Glycoside hydrolase family 28 protein</fullName>
    </submittedName>
</protein>
<dbReference type="PANTHER" id="PTHR31339:SF9">
    <property type="entry name" value="PLASMIN AND FIBRONECTIN-BINDING PROTEIN A"/>
    <property type="match status" value="1"/>
</dbReference>
<accession>A0A4S8NUH7</accession>
<sequence length="535" mass="57003">MTRPYLIAHSARTAAVCLPLPGARYRLPQPLAYRLTAEQAMSSKAAGHADGAEELLQQEEGKVETAVLLLHGLNPSTRYRLEVDGCEAVFFETAACRGLVDASAFGLTADVALDDPAGAVANAVCLARAIKAVPEGGTLRLPAGIWTASPVALKSDITFHLAEGAVLRAPSSREGWPIMPARDADGRLLGSWEGLPAACYAAGIHAVGARNLTIEGQGIIDGSGSAGDWWSWPKETRDGARRPRGLHLVRCDNICLFGFTIRNAPSWTIHPHGCEGLTAVGLHILAPHDSPNTDGFNPESCRNVLIAGTHFSVGDDCIAIKAGKRGAEGEAEHLAETRGIAVRHCLMERGHGGVVIGSEMSGGVHDVMVEDCDMIGTDRGLRVKTRRGRGGAIGAIFMRRVLLDGVETAISVNAHYHCDADGHADWVQSRVPRTFDAGTPIISDITVDDVEIRDLAHAAGVFLGLPEAPLRNIAISRLRIVSHAEEAEATPPIMADHVRPMRHERILAEHAEVTCDDPTLMSSAPISLFPIREAV</sequence>
<evidence type="ECO:0000256" key="3">
    <source>
        <dbReference type="ARBA" id="ARBA00023295"/>
    </source>
</evidence>
<dbReference type="PROSITE" id="PS00502">
    <property type="entry name" value="POLYGALACTURONASE"/>
    <property type="match status" value="1"/>
</dbReference>
<evidence type="ECO:0000256" key="4">
    <source>
        <dbReference type="RuleBase" id="RU361169"/>
    </source>
</evidence>
<name>A0A4S8NUH7_9HYPH</name>
<dbReference type="GO" id="GO:0005975">
    <property type="term" value="P:carbohydrate metabolic process"/>
    <property type="evidence" value="ECO:0007669"/>
    <property type="project" value="InterPro"/>
</dbReference>
<dbReference type="InterPro" id="IPR011050">
    <property type="entry name" value="Pectin_lyase_fold/virulence"/>
</dbReference>
<dbReference type="SUPFAM" id="SSF51126">
    <property type="entry name" value="Pectin lyase-like"/>
    <property type="match status" value="1"/>
</dbReference>
<dbReference type="EMBL" id="STGV01000006">
    <property type="protein sequence ID" value="THV21008.1"/>
    <property type="molecule type" value="Genomic_DNA"/>
</dbReference>
<dbReference type="InterPro" id="IPR006626">
    <property type="entry name" value="PbH1"/>
</dbReference>
<dbReference type="RefSeq" id="WP_136599866.1">
    <property type="nucleotide sequence ID" value="NZ_STGV01000006.1"/>
</dbReference>
<organism evidence="5 6">
    <name type="scientific">Peteryoungia ipomoeae</name>
    <dbReference type="NCBI Taxonomy" id="1210932"/>
    <lineage>
        <taxon>Bacteria</taxon>
        <taxon>Pseudomonadati</taxon>
        <taxon>Pseudomonadota</taxon>
        <taxon>Alphaproteobacteria</taxon>
        <taxon>Hyphomicrobiales</taxon>
        <taxon>Rhizobiaceae</taxon>
        <taxon>Peteryoungia</taxon>
    </lineage>
</organism>
<dbReference type="Pfam" id="PF00295">
    <property type="entry name" value="Glyco_hydro_28"/>
    <property type="match status" value="1"/>
</dbReference>
<dbReference type="InterPro" id="IPR000743">
    <property type="entry name" value="Glyco_hydro_28"/>
</dbReference>
<dbReference type="Proteomes" id="UP000308828">
    <property type="component" value="Unassembled WGS sequence"/>
</dbReference>
<dbReference type="PANTHER" id="PTHR31339">
    <property type="entry name" value="PECTIN LYASE-RELATED"/>
    <property type="match status" value="1"/>
</dbReference>
<comment type="caution">
    <text evidence="5">The sequence shown here is derived from an EMBL/GenBank/DDBJ whole genome shotgun (WGS) entry which is preliminary data.</text>
</comment>
<evidence type="ECO:0000313" key="6">
    <source>
        <dbReference type="Proteomes" id="UP000308828"/>
    </source>
</evidence>